<evidence type="ECO:0000256" key="1">
    <source>
        <dbReference type="SAM" id="Phobius"/>
    </source>
</evidence>
<feature type="transmembrane region" description="Helical" evidence="1">
    <location>
        <begin position="57"/>
        <end position="80"/>
    </location>
</feature>
<evidence type="ECO:0000313" key="2">
    <source>
        <dbReference type="EMBL" id="KGR88742.1"/>
    </source>
</evidence>
<dbReference type="RefSeq" id="WP_036075596.1">
    <property type="nucleotide sequence ID" value="NZ_AVCW01000026.1"/>
</dbReference>
<dbReference type="Proteomes" id="UP000030487">
    <property type="component" value="Unassembled WGS sequence"/>
</dbReference>
<gene>
    <name evidence="2" type="ORF">CD31_02635</name>
</gene>
<reference evidence="2 3" key="1">
    <citation type="submission" date="2014-02" db="EMBL/GenBank/DDBJ databases">
        <title>Draft genome sequence of Lysinibacillus boronitolerans NBRC 103108.</title>
        <authorList>
            <person name="Zhang F."/>
            <person name="Wang G."/>
            <person name="Zhang L."/>
        </authorList>
    </citation>
    <scope>NUCLEOTIDE SEQUENCE [LARGE SCALE GENOMIC DNA]</scope>
    <source>
        <strain evidence="2 3">NBRC 103108</strain>
    </source>
</reference>
<dbReference type="EMBL" id="JPVR01000056">
    <property type="protein sequence ID" value="KGR88742.1"/>
    <property type="molecule type" value="Genomic_DNA"/>
</dbReference>
<keyword evidence="3" id="KW-1185">Reference proteome</keyword>
<feature type="transmembrane region" description="Helical" evidence="1">
    <location>
        <begin position="139"/>
        <end position="159"/>
    </location>
</feature>
<keyword evidence="1" id="KW-0812">Transmembrane</keyword>
<evidence type="ECO:0000313" key="3">
    <source>
        <dbReference type="Proteomes" id="UP000030487"/>
    </source>
</evidence>
<keyword evidence="1" id="KW-1133">Transmembrane helix</keyword>
<organism evidence="2 3">
    <name type="scientific">Lysinibacillus boronitolerans JCM 21713 = 10a = NBRC 103108</name>
    <dbReference type="NCBI Taxonomy" id="1294264"/>
    <lineage>
        <taxon>Bacteria</taxon>
        <taxon>Bacillati</taxon>
        <taxon>Bacillota</taxon>
        <taxon>Bacilli</taxon>
        <taxon>Bacillales</taxon>
        <taxon>Bacillaceae</taxon>
        <taxon>Lysinibacillus</taxon>
    </lineage>
</organism>
<name>A0ABR4Y3X1_9BACI</name>
<accession>A0ABR4Y3X1</accession>
<evidence type="ECO:0008006" key="4">
    <source>
        <dbReference type="Google" id="ProtNLM"/>
    </source>
</evidence>
<feature type="transmembrane region" description="Helical" evidence="1">
    <location>
        <begin position="21"/>
        <end position="37"/>
    </location>
</feature>
<feature type="transmembrane region" description="Helical" evidence="1">
    <location>
        <begin position="92"/>
        <end position="119"/>
    </location>
</feature>
<proteinExistence type="predicted"/>
<sequence length="169" mass="19180">MKIKNNFDKFMFSKYSEITSFSFILPAIIWIIIYLIGPVKLSNSDIITFYGTYSTTFLGASASIFGISLAALSVFISVIYKPAVPEMVENNLLDIFLFPFLLNIILWGIVAMMSIFTFFSSLNSAIENILTYKVLFFNFYIYVIFAAFLYTVQLAIHVIKTTTISLKGK</sequence>
<protein>
    <recommendedName>
        <fullName evidence="4">Yip1 domain-containing protein</fullName>
    </recommendedName>
</protein>
<comment type="caution">
    <text evidence="2">The sequence shown here is derived from an EMBL/GenBank/DDBJ whole genome shotgun (WGS) entry which is preliminary data.</text>
</comment>
<keyword evidence="1" id="KW-0472">Membrane</keyword>